<dbReference type="PROSITE" id="PS50858">
    <property type="entry name" value="BSD"/>
    <property type="match status" value="1"/>
</dbReference>
<name>A0ABU6ZVZ5_9FABA</name>
<dbReference type="Pfam" id="PF03909">
    <property type="entry name" value="BSD"/>
    <property type="match status" value="1"/>
</dbReference>
<feature type="region of interest" description="Disordered" evidence="1">
    <location>
        <begin position="446"/>
        <end position="519"/>
    </location>
</feature>
<feature type="compositionally biased region" description="Polar residues" evidence="1">
    <location>
        <begin position="33"/>
        <end position="62"/>
    </location>
</feature>
<dbReference type="SUPFAM" id="SSF140383">
    <property type="entry name" value="BSD domain-like"/>
    <property type="match status" value="1"/>
</dbReference>
<feature type="compositionally biased region" description="Acidic residues" evidence="1">
    <location>
        <begin position="477"/>
        <end position="491"/>
    </location>
</feature>
<evidence type="ECO:0000256" key="1">
    <source>
        <dbReference type="SAM" id="MobiDB-lite"/>
    </source>
</evidence>
<gene>
    <name evidence="3" type="ORF">PIB30_100679</name>
</gene>
<feature type="region of interest" description="Disordered" evidence="1">
    <location>
        <begin position="1"/>
        <end position="72"/>
    </location>
</feature>
<dbReference type="EMBL" id="JASCZI010274705">
    <property type="protein sequence ID" value="MED6226154.1"/>
    <property type="molecule type" value="Genomic_DNA"/>
</dbReference>
<dbReference type="InterPro" id="IPR035925">
    <property type="entry name" value="BSD_dom_sf"/>
</dbReference>
<keyword evidence="4" id="KW-1185">Reference proteome</keyword>
<dbReference type="PANTHER" id="PTHR31923">
    <property type="entry name" value="BSD DOMAIN-CONTAINING PROTEIN"/>
    <property type="match status" value="1"/>
</dbReference>
<accession>A0ABU6ZVZ5</accession>
<dbReference type="Proteomes" id="UP001341840">
    <property type="component" value="Unassembled WGS sequence"/>
</dbReference>
<dbReference type="PANTHER" id="PTHR31923:SF4">
    <property type="entry name" value="BSD DOMAIN-CONTAINING PROTEIN"/>
    <property type="match status" value="1"/>
</dbReference>
<feature type="compositionally biased region" description="Basic and acidic residues" evidence="1">
    <location>
        <begin position="96"/>
        <end position="107"/>
    </location>
</feature>
<organism evidence="3 4">
    <name type="scientific">Stylosanthes scabra</name>
    <dbReference type="NCBI Taxonomy" id="79078"/>
    <lineage>
        <taxon>Eukaryota</taxon>
        <taxon>Viridiplantae</taxon>
        <taxon>Streptophyta</taxon>
        <taxon>Embryophyta</taxon>
        <taxon>Tracheophyta</taxon>
        <taxon>Spermatophyta</taxon>
        <taxon>Magnoliopsida</taxon>
        <taxon>eudicotyledons</taxon>
        <taxon>Gunneridae</taxon>
        <taxon>Pentapetalae</taxon>
        <taxon>rosids</taxon>
        <taxon>fabids</taxon>
        <taxon>Fabales</taxon>
        <taxon>Fabaceae</taxon>
        <taxon>Papilionoideae</taxon>
        <taxon>50 kb inversion clade</taxon>
        <taxon>dalbergioids sensu lato</taxon>
        <taxon>Dalbergieae</taxon>
        <taxon>Pterocarpus clade</taxon>
        <taxon>Stylosanthes</taxon>
    </lineage>
</organism>
<evidence type="ECO:0000313" key="4">
    <source>
        <dbReference type="Proteomes" id="UP001341840"/>
    </source>
</evidence>
<dbReference type="SMART" id="SM00751">
    <property type="entry name" value="BSD"/>
    <property type="match status" value="1"/>
</dbReference>
<dbReference type="InterPro" id="IPR005607">
    <property type="entry name" value="BSD_dom"/>
</dbReference>
<reference evidence="3 4" key="1">
    <citation type="journal article" date="2023" name="Plants (Basel)">
        <title>Bridging the Gap: Combining Genomics and Transcriptomics Approaches to Understand Stylosanthes scabra, an Orphan Legume from the Brazilian Caatinga.</title>
        <authorList>
            <person name="Ferreira-Neto J.R.C."/>
            <person name="da Silva M.D."/>
            <person name="Binneck E."/>
            <person name="de Melo N.F."/>
            <person name="da Silva R.H."/>
            <person name="de Melo A.L.T.M."/>
            <person name="Pandolfi V."/>
            <person name="Bustamante F.O."/>
            <person name="Brasileiro-Vidal A.C."/>
            <person name="Benko-Iseppon A.M."/>
        </authorList>
    </citation>
    <scope>NUCLEOTIDE SEQUENCE [LARGE SCALE GENOMIC DNA]</scope>
    <source>
        <tissue evidence="3">Leaves</tissue>
    </source>
</reference>
<feature type="region of interest" description="Disordered" evidence="1">
    <location>
        <begin position="87"/>
        <end position="107"/>
    </location>
</feature>
<dbReference type="Gene3D" id="1.10.3970.10">
    <property type="entry name" value="BSD domain"/>
    <property type="match status" value="1"/>
</dbReference>
<feature type="compositionally biased region" description="Acidic residues" evidence="1">
    <location>
        <begin position="505"/>
        <end position="519"/>
    </location>
</feature>
<comment type="caution">
    <text evidence="3">The sequence shown here is derived from an EMBL/GenBank/DDBJ whole genome shotgun (WGS) entry which is preliminary data.</text>
</comment>
<proteinExistence type="predicted"/>
<protein>
    <recommendedName>
        <fullName evidence="2">BSD domain-containing protein</fullName>
    </recommendedName>
</protein>
<feature type="domain" description="BSD" evidence="2">
    <location>
        <begin position="204"/>
        <end position="256"/>
    </location>
</feature>
<evidence type="ECO:0000259" key="2">
    <source>
        <dbReference type="PROSITE" id="PS50858"/>
    </source>
</evidence>
<feature type="compositionally biased region" description="Polar residues" evidence="1">
    <location>
        <begin position="1"/>
        <end position="10"/>
    </location>
</feature>
<sequence>MSWLSSITNSLRHDSDDDDDDQQQQQKNHNNKHSPNPETTTVDLKSPTKPETNSESEPSTPTARGVKEDLSELKQTISRRLWGVASFLAPPPEPEPEPKSEPQISDPERATDEDLIAGIRSDFAEISGRFRSGISKLSENKAVFEITKIASNFLQLGSEEERPLSDHDLNGVVGLNEDVVAFARSIAMHPETWLDFPLPDDPDSDDFELSDSQQEHALAVERLAPRLAALRMELCPGYMSDGCFWKIYFVLLHPRLDKNDAVILSTPPIMEARAMLTEVLDKRKMKKQEQNLSACSNVASEEAEHFLSVPTSAQQESNPLHVSVVEAAPSAVKFDIENDKPIQVSNVLSEKAEHDLSVPTSFQQESHPLQKSVVEAAPSVVFVDKMDKHPPVQHSTVQSEEAGKYLSVPTSIQQESLPLQTSFVEAAPSLLVSDVKMDKPVQCTQVQDTKNSMVKEAPVKPSIEHSSSSSADKISDELDDDDDWLKEDDTSEMAVHTGTSNPIANDDDVSFSDLEEDDV</sequence>
<evidence type="ECO:0000313" key="3">
    <source>
        <dbReference type="EMBL" id="MED6226154.1"/>
    </source>
</evidence>